<dbReference type="CDD" id="cd12797">
    <property type="entry name" value="M23_peptidase"/>
    <property type="match status" value="1"/>
</dbReference>
<reference evidence="3 4" key="1">
    <citation type="submission" date="2020-08" db="EMBL/GenBank/DDBJ databases">
        <title>Genomic Encyclopedia of Type Strains, Phase IV (KMG-IV): sequencing the most valuable type-strain genomes for metagenomic binning, comparative biology and taxonomic classification.</title>
        <authorList>
            <person name="Goeker M."/>
        </authorList>
    </citation>
    <scope>NUCLEOTIDE SEQUENCE [LARGE SCALE GENOMIC DNA]</scope>
    <source>
        <strain evidence="3 4">DSM 103679</strain>
    </source>
</reference>
<keyword evidence="1" id="KW-0732">Signal</keyword>
<proteinExistence type="predicted"/>
<dbReference type="InterPro" id="IPR016047">
    <property type="entry name" value="M23ase_b-sheet_dom"/>
</dbReference>
<dbReference type="GO" id="GO:0004222">
    <property type="term" value="F:metalloendopeptidase activity"/>
    <property type="evidence" value="ECO:0007669"/>
    <property type="project" value="TreeGrafter"/>
</dbReference>
<accession>A0A840SFS3</accession>
<evidence type="ECO:0000313" key="4">
    <source>
        <dbReference type="Proteomes" id="UP000578697"/>
    </source>
</evidence>
<name>A0A840SFS3_9SPIR</name>
<dbReference type="Pfam" id="PF01551">
    <property type="entry name" value="Peptidase_M23"/>
    <property type="match status" value="1"/>
</dbReference>
<gene>
    <name evidence="3" type="ORF">HNP77_001972</name>
</gene>
<dbReference type="PANTHER" id="PTHR21666">
    <property type="entry name" value="PEPTIDASE-RELATED"/>
    <property type="match status" value="1"/>
</dbReference>
<dbReference type="Gene3D" id="2.70.70.10">
    <property type="entry name" value="Glucose Permease (Domain IIA)"/>
    <property type="match status" value="1"/>
</dbReference>
<comment type="caution">
    <text evidence="3">The sequence shown here is derived from an EMBL/GenBank/DDBJ whole genome shotgun (WGS) entry which is preliminary data.</text>
</comment>
<dbReference type="EMBL" id="JACHFR010000003">
    <property type="protein sequence ID" value="MBB5219590.1"/>
    <property type="molecule type" value="Genomic_DNA"/>
</dbReference>
<dbReference type="InterPro" id="IPR050570">
    <property type="entry name" value="Cell_wall_metabolism_enzyme"/>
</dbReference>
<evidence type="ECO:0000313" key="3">
    <source>
        <dbReference type="EMBL" id="MBB5219590.1"/>
    </source>
</evidence>
<dbReference type="InterPro" id="IPR011055">
    <property type="entry name" value="Dup_hybrid_motif"/>
</dbReference>
<evidence type="ECO:0000259" key="2">
    <source>
        <dbReference type="Pfam" id="PF01551"/>
    </source>
</evidence>
<feature type="chain" id="PRO_5032557624" description="M23ase beta-sheet core domain-containing protein" evidence="1">
    <location>
        <begin position="22"/>
        <end position="291"/>
    </location>
</feature>
<keyword evidence="4" id="KW-1185">Reference proteome</keyword>
<organism evidence="3 4">
    <name type="scientific">Treponema rectale</name>
    <dbReference type="NCBI Taxonomy" id="744512"/>
    <lineage>
        <taxon>Bacteria</taxon>
        <taxon>Pseudomonadati</taxon>
        <taxon>Spirochaetota</taxon>
        <taxon>Spirochaetia</taxon>
        <taxon>Spirochaetales</taxon>
        <taxon>Treponemataceae</taxon>
        <taxon>Treponema</taxon>
    </lineage>
</organism>
<dbReference type="Proteomes" id="UP000578697">
    <property type="component" value="Unassembled WGS sequence"/>
</dbReference>
<dbReference type="RefSeq" id="WP_184653014.1">
    <property type="nucleotide sequence ID" value="NZ_JACHFR010000003.1"/>
</dbReference>
<sequence>MKKIISMAVLTAGFAASGVFGEFSSFDWPQNETAADSFFSYFGQLRGGTISTSLIFNDISDIKAVQNGELLLTVREHTNDYGWFESTLGNAVFIAHDDDLMCIYGNLDEDSLQKDLPQKVEPGTFIGKSGNSGWQEGLSCLEFQVLDTKNSNAVNPRIPMPRTGTELPLYATNITLKDDNGIYHNPLTEKRLPSGTYSIYKDRQKTAVPAKTTVSINGAAVEHIQFETLCEKNGKLCTSGNKNYSVEELYPDSTKELLARIPLTPGKNTVGITITNILRENKNYFFPLDIY</sequence>
<evidence type="ECO:0000256" key="1">
    <source>
        <dbReference type="SAM" id="SignalP"/>
    </source>
</evidence>
<protein>
    <recommendedName>
        <fullName evidence="2">M23ase beta-sheet core domain-containing protein</fullName>
    </recommendedName>
</protein>
<feature type="signal peptide" evidence="1">
    <location>
        <begin position="1"/>
        <end position="21"/>
    </location>
</feature>
<dbReference type="AlphaFoldDB" id="A0A840SFS3"/>
<feature type="domain" description="M23ase beta-sheet core" evidence="2">
    <location>
        <begin position="62"/>
        <end position="156"/>
    </location>
</feature>
<dbReference type="PANTHER" id="PTHR21666:SF270">
    <property type="entry name" value="MUREIN HYDROLASE ACTIVATOR ENVC"/>
    <property type="match status" value="1"/>
</dbReference>
<dbReference type="SUPFAM" id="SSF51261">
    <property type="entry name" value="Duplicated hybrid motif"/>
    <property type="match status" value="1"/>
</dbReference>